<keyword evidence="3" id="KW-1133">Transmembrane helix</keyword>
<proteinExistence type="predicted"/>
<sequence>MTTAKEPHNLPASPFFGEPATLRAEALAAVERLQQQYGQLPVAFQTRVQSQLSILAGVDYKLRQSLLQIAVFGWVGRGKSAILNGLLGQPVFPVGPLHGVTQWPRAVRWTMPLGSNPDRMVMPLQVELVDTPGLDEVEGQSRTQMALDIAQQADLILFVVSGVPTSAELETFVDLQQARRPLLLIVNKIDLHPDLDLSEIYQKLPPNIRQGGLTVADLVPTAAAPSPVKVWEDWPDGRRTETWESPPPQIGALQDRLTQILTQEGSALLTINGLLQAQGVGQGIAAEIMATQASTATEAYQRVVQVKVLSVVFSPWWGLDLSLGVLLDLVGIRTLARQFDLPMTQAGIGKLGSVLLWSAVMLCLGEMAGSLFSGLEVVSWGSPLGQFSGVGSAMIQGGLAAYGAYRVGQVARQYLLAGSTWGPFGVSTVLQKQLSQLAPETWVRRWQDAPAQVAPAAFPVTPLQEQSAMTRAELD</sequence>
<evidence type="ECO:0000256" key="1">
    <source>
        <dbReference type="ARBA" id="ARBA00004141"/>
    </source>
</evidence>
<feature type="domain" description="G" evidence="5">
    <location>
        <begin position="68"/>
        <end position="188"/>
    </location>
</feature>
<dbReference type="GO" id="GO:0030488">
    <property type="term" value="P:tRNA methylation"/>
    <property type="evidence" value="ECO:0007669"/>
    <property type="project" value="TreeGrafter"/>
</dbReference>
<keyword evidence="7" id="KW-1185">Reference proteome</keyword>
<dbReference type="InterPro" id="IPR021147">
    <property type="entry name" value="DUF697"/>
</dbReference>
<accession>A0A8K1ZYR8</accession>
<dbReference type="GO" id="GO:0005737">
    <property type="term" value="C:cytoplasm"/>
    <property type="evidence" value="ECO:0007669"/>
    <property type="project" value="TreeGrafter"/>
</dbReference>
<evidence type="ECO:0000256" key="4">
    <source>
        <dbReference type="ARBA" id="ARBA00023136"/>
    </source>
</evidence>
<dbReference type="Pfam" id="PF05128">
    <property type="entry name" value="DUF697"/>
    <property type="match status" value="1"/>
</dbReference>
<keyword evidence="2" id="KW-0812">Transmembrane</keyword>
<dbReference type="AlphaFoldDB" id="A0A8K1ZYR8"/>
<dbReference type="Proteomes" id="UP000607397">
    <property type="component" value="Unassembled WGS sequence"/>
</dbReference>
<evidence type="ECO:0000256" key="3">
    <source>
        <dbReference type="ARBA" id="ARBA00022989"/>
    </source>
</evidence>
<gene>
    <name evidence="6" type="ORF">GS597_08650</name>
</gene>
<dbReference type="RefSeq" id="WP_161825045.1">
    <property type="nucleotide sequence ID" value="NZ_WVIC01000014.1"/>
</dbReference>
<dbReference type="Pfam" id="PF01926">
    <property type="entry name" value="MMR_HSR1"/>
    <property type="match status" value="1"/>
</dbReference>
<dbReference type="InterPro" id="IPR027417">
    <property type="entry name" value="P-loop_NTPase"/>
</dbReference>
<dbReference type="SUPFAM" id="SSF52540">
    <property type="entry name" value="P-loop containing nucleoside triphosphate hydrolases"/>
    <property type="match status" value="1"/>
</dbReference>
<evidence type="ECO:0000313" key="7">
    <source>
        <dbReference type="Proteomes" id="UP000607397"/>
    </source>
</evidence>
<evidence type="ECO:0000313" key="6">
    <source>
        <dbReference type="EMBL" id="NCJ06571.1"/>
    </source>
</evidence>
<dbReference type="CDD" id="cd00880">
    <property type="entry name" value="Era_like"/>
    <property type="match status" value="1"/>
</dbReference>
<evidence type="ECO:0000259" key="5">
    <source>
        <dbReference type="Pfam" id="PF01926"/>
    </source>
</evidence>
<organism evidence="6 7">
    <name type="scientific">Petrachloros mirabilis ULC683</name>
    <dbReference type="NCBI Taxonomy" id="2781853"/>
    <lineage>
        <taxon>Bacteria</taxon>
        <taxon>Bacillati</taxon>
        <taxon>Cyanobacteriota</taxon>
        <taxon>Cyanophyceae</taxon>
        <taxon>Synechococcales</taxon>
        <taxon>Petrachlorosaceae</taxon>
        <taxon>Petrachloros</taxon>
        <taxon>Petrachloros mirabilis</taxon>
    </lineage>
</organism>
<keyword evidence="4" id="KW-0472">Membrane</keyword>
<comment type="subcellular location">
    <subcellularLocation>
        <location evidence="1">Membrane</location>
        <topology evidence="1">Multi-pass membrane protein</topology>
    </subcellularLocation>
</comment>
<dbReference type="PANTHER" id="PTHR42714:SF6">
    <property type="entry name" value="TRANSLATION INITIATION FACTOR IF-2"/>
    <property type="match status" value="1"/>
</dbReference>
<evidence type="ECO:0000256" key="2">
    <source>
        <dbReference type="ARBA" id="ARBA00022692"/>
    </source>
</evidence>
<dbReference type="GO" id="GO:0016020">
    <property type="term" value="C:membrane"/>
    <property type="evidence" value="ECO:0007669"/>
    <property type="project" value="UniProtKB-SubCell"/>
</dbReference>
<dbReference type="GO" id="GO:0002098">
    <property type="term" value="P:tRNA wobble uridine modification"/>
    <property type="evidence" value="ECO:0007669"/>
    <property type="project" value="TreeGrafter"/>
</dbReference>
<dbReference type="InterPro" id="IPR006073">
    <property type="entry name" value="GTP-bd"/>
</dbReference>
<comment type="caution">
    <text evidence="6">The sequence shown here is derived from an EMBL/GenBank/DDBJ whole genome shotgun (WGS) entry which is preliminary data.</text>
</comment>
<dbReference type="Gene3D" id="3.40.50.300">
    <property type="entry name" value="P-loop containing nucleotide triphosphate hydrolases"/>
    <property type="match status" value="1"/>
</dbReference>
<protein>
    <submittedName>
        <fullName evidence="6">DUF697 domain-containing protein</fullName>
    </submittedName>
</protein>
<dbReference type="GO" id="GO:0005525">
    <property type="term" value="F:GTP binding"/>
    <property type="evidence" value="ECO:0007669"/>
    <property type="project" value="InterPro"/>
</dbReference>
<name>A0A8K1ZYR8_9CYAN</name>
<dbReference type="PANTHER" id="PTHR42714">
    <property type="entry name" value="TRNA MODIFICATION GTPASE GTPBP3"/>
    <property type="match status" value="1"/>
</dbReference>
<reference evidence="6" key="1">
    <citation type="submission" date="2019-12" db="EMBL/GenBank/DDBJ databases">
        <title>High-Quality draft genome sequences of three cyanobacteria isolated from the limestone walls of the Old Cathedral of Coimbra.</title>
        <authorList>
            <person name="Tiago I."/>
            <person name="Soares F."/>
            <person name="Portugal A."/>
        </authorList>
    </citation>
    <scope>NUCLEOTIDE SEQUENCE [LARGE SCALE GENOMIC DNA]</scope>
    <source>
        <strain evidence="6">C</strain>
    </source>
</reference>
<dbReference type="EMBL" id="WVIC01000014">
    <property type="protein sequence ID" value="NCJ06571.1"/>
    <property type="molecule type" value="Genomic_DNA"/>
</dbReference>